<reference evidence="1 2" key="1">
    <citation type="submission" date="2021-06" db="EMBL/GenBank/DDBJ databases">
        <authorList>
            <person name="Kallberg Y."/>
            <person name="Tangrot J."/>
            <person name="Rosling A."/>
        </authorList>
    </citation>
    <scope>NUCLEOTIDE SEQUENCE [LARGE SCALE GENOMIC DNA]</scope>
    <source>
        <strain evidence="1 2">120-4 pot B 10/14</strain>
    </source>
</reference>
<dbReference type="Gene3D" id="3.30.590.10">
    <property type="entry name" value="Glutamine synthetase/guanido kinase, catalytic domain"/>
    <property type="match status" value="1"/>
</dbReference>
<evidence type="ECO:0000313" key="1">
    <source>
        <dbReference type="EMBL" id="CAG8664522.1"/>
    </source>
</evidence>
<proteinExistence type="predicted"/>
<sequence>MKTYTNAHPWFGIEQEYTLFDIENNALAFERDIVEAHYRAYLYAGVKSCQLVAEDFGSVVSCGIKAIHEAIEKMSKIMLNIWLFMSRIYSPYLKN</sequence>
<dbReference type="Proteomes" id="UP000789901">
    <property type="component" value="Unassembled WGS sequence"/>
</dbReference>
<keyword evidence="2" id="KW-1185">Reference proteome</keyword>
<dbReference type="InterPro" id="IPR014746">
    <property type="entry name" value="Gln_synth/guanido_kin_cat_dom"/>
</dbReference>
<gene>
    <name evidence="1" type="ORF">GMARGA_LOCUS10071</name>
</gene>
<protein>
    <submittedName>
        <fullName evidence="1">42497_t:CDS:1</fullName>
    </submittedName>
</protein>
<dbReference type="SUPFAM" id="SSF55931">
    <property type="entry name" value="Glutamine synthetase/guanido kinase"/>
    <property type="match status" value="1"/>
</dbReference>
<accession>A0ABN7US89</accession>
<name>A0ABN7US89_GIGMA</name>
<organism evidence="1 2">
    <name type="scientific">Gigaspora margarita</name>
    <dbReference type="NCBI Taxonomy" id="4874"/>
    <lineage>
        <taxon>Eukaryota</taxon>
        <taxon>Fungi</taxon>
        <taxon>Fungi incertae sedis</taxon>
        <taxon>Mucoromycota</taxon>
        <taxon>Glomeromycotina</taxon>
        <taxon>Glomeromycetes</taxon>
        <taxon>Diversisporales</taxon>
        <taxon>Gigasporaceae</taxon>
        <taxon>Gigaspora</taxon>
    </lineage>
</organism>
<evidence type="ECO:0000313" key="2">
    <source>
        <dbReference type="Proteomes" id="UP000789901"/>
    </source>
</evidence>
<dbReference type="EMBL" id="CAJVQB010005551">
    <property type="protein sequence ID" value="CAG8664522.1"/>
    <property type="molecule type" value="Genomic_DNA"/>
</dbReference>
<comment type="caution">
    <text evidence="1">The sequence shown here is derived from an EMBL/GenBank/DDBJ whole genome shotgun (WGS) entry which is preliminary data.</text>
</comment>